<dbReference type="InterPro" id="IPR006885">
    <property type="entry name" value="NADH_UbQ_FeS_4_mit-like"/>
</dbReference>
<comment type="subcellular location">
    <subcellularLocation>
        <location evidence="9">Mitochondrion inner membrane</location>
        <topology evidence="9">Peripheral membrane protein</topology>
        <orientation evidence="9">Matrix side</orientation>
    </subcellularLocation>
</comment>
<dbReference type="Pfam" id="PF04800">
    <property type="entry name" value="NDUS4"/>
    <property type="match status" value="1"/>
</dbReference>
<gene>
    <name evidence="10" type="ORF">KSP40_PGU003584</name>
</gene>
<name>A0ABR2N2J9_9ASPA</name>
<keyword evidence="6 9" id="KW-0249">Electron transport</keyword>
<comment type="function">
    <text evidence="9">Accessory subunit of the mitochondrial membrane respiratory chain NADH dehydrogenase (Complex I), that is believed not to be involved in catalysis. Complex I functions in the transfer of electrons from NADH to the respiratory chain. The immediate electron acceptor for the enzyme is believed to be ubiquinone.</text>
</comment>
<proteinExistence type="inferred from homology"/>
<accession>A0ABR2N2J9</accession>
<dbReference type="InterPro" id="IPR038532">
    <property type="entry name" value="NDUFS4-like_sf"/>
</dbReference>
<evidence type="ECO:0000256" key="5">
    <source>
        <dbReference type="ARBA" id="ARBA00022946"/>
    </source>
</evidence>
<keyword evidence="7 9" id="KW-0496">Mitochondrion</keyword>
<evidence type="ECO:0000256" key="1">
    <source>
        <dbReference type="ARBA" id="ARBA00005882"/>
    </source>
</evidence>
<sequence length="104" mass="11718">MSSRWDTIEARDQESIESHIPIDLDMFQFRLSKPESSNSALEVVFHTNGSLTLFVLSYFSLENPLMGWTSTGDPYAHVGDSALSFDGKESAMAFAEEHGWHYLV</sequence>
<keyword evidence="4 9" id="KW-0999">Mitochondrion inner membrane</keyword>
<evidence type="ECO:0000256" key="7">
    <source>
        <dbReference type="ARBA" id="ARBA00023128"/>
    </source>
</evidence>
<reference evidence="10 11" key="1">
    <citation type="journal article" date="2022" name="Nat. Plants">
        <title>Genomes of leafy and leafless Platanthera orchids illuminate the evolution of mycoheterotrophy.</title>
        <authorList>
            <person name="Li M.H."/>
            <person name="Liu K.W."/>
            <person name="Li Z."/>
            <person name="Lu H.C."/>
            <person name="Ye Q.L."/>
            <person name="Zhang D."/>
            <person name="Wang J.Y."/>
            <person name="Li Y.F."/>
            <person name="Zhong Z.M."/>
            <person name="Liu X."/>
            <person name="Yu X."/>
            <person name="Liu D.K."/>
            <person name="Tu X.D."/>
            <person name="Liu B."/>
            <person name="Hao Y."/>
            <person name="Liao X.Y."/>
            <person name="Jiang Y.T."/>
            <person name="Sun W.H."/>
            <person name="Chen J."/>
            <person name="Chen Y.Q."/>
            <person name="Ai Y."/>
            <person name="Zhai J.W."/>
            <person name="Wu S.S."/>
            <person name="Zhou Z."/>
            <person name="Hsiao Y.Y."/>
            <person name="Wu W.L."/>
            <person name="Chen Y.Y."/>
            <person name="Lin Y.F."/>
            <person name="Hsu J.L."/>
            <person name="Li C.Y."/>
            <person name="Wang Z.W."/>
            <person name="Zhao X."/>
            <person name="Zhong W.Y."/>
            <person name="Ma X.K."/>
            <person name="Ma L."/>
            <person name="Huang J."/>
            <person name="Chen G.Z."/>
            <person name="Huang M.Z."/>
            <person name="Huang L."/>
            <person name="Peng D.H."/>
            <person name="Luo Y.B."/>
            <person name="Zou S.Q."/>
            <person name="Chen S.P."/>
            <person name="Lan S."/>
            <person name="Tsai W.C."/>
            <person name="Van de Peer Y."/>
            <person name="Liu Z.J."/>
        </authorList>
    </citation>
    <scope>NUCLEOTIDE SEQUENCE [LARGE SCALE GENOMIC DNA]</scope>
    <source>
        <strain evidence="10">Lor288</strain>
    </source>
</reference>
<organism evidence="10 11">
    <name type="scientific">Platanthera guangdongensis</name>
    <dbReference type="NCBI Taxonomy" id="2320717"/>
    <lineage>
        <taxon>Eukaryota</taxon>
        <taxon>Viridiplantae</taxon>
        <taxon>Streptophyta</taxon>
        <taxon>Embryophyta</taxon>
        <taxon>Tracheophyta</taxon>
        <taxon>Spermatophyta</taxon>
        <taxon>Magnoliopsida</taxon>
        <taxon>Liliopsida</taxon>
        <taxon>Asparagales</taxon>
        <taxon>Orchidaceae</taxon>
        <taxon>Orchidoideae</taxon>
        <taxon>Orchideae</taxon>
        <taxon>Orchidinae</taxon>
        <taxon>Platanthera</taxon>
    </lineage>
</organism>
<keyword evidence="2 9" id="KW-0813">Transport</keyword>
<protein>
    <recommendedName>
        <fullName evidence="9">NADH dehydrogenase [ubiquinone] iron-sulfur protein 4, mitochondrial</fullName>
    </recommendedName>
</protein>
<comment type="similarity">
    <text evidence="1 9">Belongs to the complex I NDUFS4 subunit family.</text>
</comment>
<keyword evidence="3 9" id="KW-0679">Respiratory chain</keyword>
<dbReference type="PANTHER" id="PTHR12219">
    <property type="entry name" value="NADH-UBIQUINONE OXIDOREDUCTASE"/>
    <property type="match status" value="1"/>
</dbReference>
<evidence type="ECO:0000256" key="2">
    <source>
        <dbReference type="ARBA" id="ARBA00022448"/>
    </source>
</evidence>
<evidence type="ECO:0000256" key="3">
    <source>
        <dbReference type="ARBA" id="ARBA00022660"/>
    </source>
</evidence>
<evidence type="ECO:0000256" key="4">
    <source>
        <dbReference type="ARBA" id="ARBA00022792"/>
    </source>
</evidence>
<dbReference type="Proteomes" id="UP001412067">
    <property type="component" value="Unassembled WGS sequence"/>
</dbReference>
<evidence type="ECO:0000313" key="10">
    <source>
        <dbReference type="EMBL" id="KAK8970737.1"/>
    </source>
</evidence>
<comment type="caution">
    <text evidence="10">The sequence shown here is derived from an EMBL/GenBank/DDBJ whole genome shotgun (WGS) entry which is preliminary data.</text>
</comment>
<evidence type="ECO:0000313" key="11">
    <source>
        <dbReference type="Proteomes" id="UP001412067"/>
    </source>
</evidence>
<keyword evidence="11" id="KW-1185">Reference proteome</keyword>
<dbReference type="PANTHER" id="PTHR12219:SF8">
    <property type="entry name" value="NADH DEHYDROGENASE [UBIQUINONE] IRON-SULFUR PROTEIN 4, MITOCHONDRIAL"/>
    <property type="match status" value="1"/>
</dbReference>
<evidence type="ECO:0000256" key="8">
    <source>
        <dbReference type="ARBA" id="ARBA00023136"/>
    </source>
</evidence>
<evidence type="ECO:0000256" key="6">
    <source>
        <dbReference type="ARBA" id="ARBA00022982"/>
    </source>
</evidence>
<dbReference type="Gene3D" id="3.30.160.190">
    <property type="entry name" value="atu1810 like domain"/>
    <property type="match status" value="1"/>
</dbReference>
<dbReference type="EMBL" id="JBBWWR010000001">
    <property type="protein sequence ID" value="KAK8970737.1"/>
    <property type="molecule type" value="Genomic_DNA"/>
</dbReference>
<evidence type="ECO:0000256" key="9">
    <source>
        <dbReference type="RuleBase" id="RU367010"/>
    </source>
</evidence>
<keyword evidence="5 9" id="KW-0809">Transit peptide</keyword>
<keyword evidence="8 9" id="KW-0472">Membrane</keyword>